<name>A0A9D1NDN3_9FIRM</name>
<evidence type="ECO:0000313" key="2">
    <source>
        <dbReference type="Proteomes" id="UP000886861"/>
    </source>
</evidence>
<accession>A0A9D1NDN3</accession>
<dbReference type="Proteomes" id="UP000886861">
    <property type="component" value="Unassembled WGS sequence"/>
</dbReference>
<comment type="caution">
    <text evidence="1">The sequence shown here is derived from an EMBL/GenBank/DDBJ whole genome shotgun (WGS) entry which is preliminary data.</text>
</comment>
<dbReference type="SUPFAM" id="SSF51735">
    <property type="entry name" value="NAD(P)-binding Rossmann-fold domains"/>
    <property type="match status" value="1"/>
</dbReference>
<gene>
    <name evidence="1" type="ORF">IAA62_01415</name>
</gene>
<organism evidence="1 2">
    <name type="scientific">Candidatus Caccopulliclostridium gallistercoris</name>
    <dbReference type="NCBI Taxonomy" id="2840719"/>
    <lineage>
        <taxon>Bacteria</taxon>
        <taxon>Bacillati</taxon>
        <taxon>Bacillota</taxon>
        <taxon>Clostridia</taxon>
        <taxon>Candidatus Caccopulliclostridium</taxon>
    </lineage>
</organism>
<dbReference type="InterPro" id="IPR036291">
    <property type="entry name" value="NAD(P)-bd_dom_sf"/>
</dbReference>
<reference evidence="1" key="2">
    <citation type="journal article" date="2021" name="PeerJ">
        <title>Extensive microbial diversity within the chicken gut microbiome revealed by metagenomics and culture.</title>
        <authorList>
            <person name="Gilroy R."/>
            <person name="Ravi A."/>
            <person name="Getino M."/>
            <person name="Pursley I."/>
            <person name="Horton D.L."/>
            <person name="Alikhan N.F."/>
            <person name="Baker D."/>
            <person name="Gharbi K."/>
            <person name="Hall N."/>
            <person name="Watson M."/>
            <person name="Adriaenssens E.M."/>
            <person name="Foster-Nyarko E."/>
            <person name="Jarju S."/>
            <person name="Secka A."/>
            <person name="Antonio M."/>
            <person name="Oren A."/>
            <person name="Chaudhuri R.R."/>
            <person name="La Ragione R."/>
            <person name="Hildebrand F."/>
            <person name="Pallen M.J."/>
        </authorList>
    </citation>
    <scope>NUCLEOTIDE SEQUENCE</scope>
    <source>
        <strain evidence="1">CHK186-9395</strain>
    </source>
</reference>
<protein>
    <submittedName>
        <fullName evidence="1">Dihydrodipicolinate reductase</fullName>
    </submittedName>
</protein>
<sequence length="349" mass="38490">MTKVVQYGCGKMSVYTMRYVIEKGGKIVGAFDIDKSKHGHDISTLMGGEKYGVTIQGVEEFENFLLKKKPDIVIVTTMSLIEDVKDTLLICAKCGVNAITTCEEAFFPANSNPKVFKKIDKLAKETGCTICGSGYQDVFWGNLITVLAGATQSIKKIRGKSSYNVEDYGIALARAHGAGLTLKEFDEQVASVDKISDEERQKVINSGKYLPSYMWNVNGWLASQLGLHIKRQYQTCVPQIAKSKIFSSTLNMTIPKGNATGMSAVVTTETEEGITLETECIGKVYDKTEFDCNDWTIEGEPSTRVVIEKPSTVELTCATVVNRIPDVIAAPAGYYTTEKMIKNEFRKKI</sequence>
<dbReference type="CDD" id="cd24146">
    <property type="entry name" value="nat-AmDH_N_like"/>
    <property type="match status" value="1"/>
</dbReference>
<reference evidence="1" key="1">
    <citation type="submission" date="2020-10" db="EMBL/GenBank/DDBJ databases">
        <authorList>
            <person name="Gilroy R."/>
        </authorList>
    </citation>
    <scope>NUCLEOTIDE SEQUENCE</scope>
    <source>
        <strain evidence="1">CHK186-9395</strain>
    </source>
</reference>
<evidence type="ECO:0000313" key="1">
    <source>
        <dbReference type="EMBL" id="HIV01199.1"/>
    </source>
</evidence>
<proteinExistence type="predicted"/>
<dbReference type="AlphaFoldDB" id="A0A9D1NDN3"/>
<dbReference type="EMBL" id="DVOJ01000005">
    <property type="protein sequence ID" value="HIV01199.1"/>
    <property type="molecule type" value="Genomic_DNA"/>
</dbReference>
<dbReference type="Gene3D" id="3.40.50.720">
    <property type="entry name" value="NAD(P)-binding Rossmann-like Domain"/>
    <property type="match status" value="1"/>
</dbReference>